<dbReference type="Pfam" id="PF00057">
    <property type="entry name" value="Ldl_recept_a"/>
    <property type="match status" value="1"/>
</dbReference>
<feature type="disulfide bond" evidence="6">
    <location>
        <begin position="533"/>
        <end position="551"/>
    </location>
</feature>
<dbReference type="InterPro" id="IPR015526">
    <property type="entry name" value="Frizzled/SFRP"/>
</dbReference>
<feature type="chain" id="PRO_5016401587" evidence="7">
    <location>
        <begin position="18"/>
        <end position="564"/>
    </location>
</feature>
<name>A0A336LVS3_CULSO</name>
<dbReference type="GO" id="GO:0060070">
    <property type="term" value="P:canonical Wnt signaling pathway"/>
    <property type="evidence" value="ECO:0007669"/>
    <property type="project" value="TreeGrafter"/>
</dbReference>
<dbReference type="PROSITE" id="PS50068">
    <property type="entry name" value="LDLRA_2"/>
    <property type="match status" value="1"/>
</dbReference>
<feature type="disulfide bond" evidence="6">
    <location>
        <begin position="545"/>
        <end position="560"/>
    </location>
</feature>
<dbReference type="PANTHER" id="PTHR11309">
    <property type="entry name" value="FRIZZLED"/>
    <property type="match status" value="1"/>
</dbReference>
<dbReference type="CDD" id="cd07066">
    <property type="entry name" value="CRD_FZ"/>
    <property type="match status" value="1"/>
</dbReference>
<evidence type="ECO:0000313" key="9">
    <source>
        <dbReference type="EMBL" id="SSX21131.1"/>
    </source>
</evidence>
<organism evidence="9">
    <name type="scientific">Culicoides sonorensis</name>
    <name type="common">Biting midge</name>
    <dbReference type="NCBI Taxonomy" id="179676"/>
    <lineage>
        <taxon>Eukaryota</taxon>
        <taxon>Metazoa</taxon>
        <taxon>Ecdysozoa</taxon>
        <taxon>Arthropoda</taxon>
        <taxon>Hexapoda</taxon>
        <taxon>Insecta</taxon>
        <taxon>Pterygota</taxon>
        <taxon>Neoptera</taxon>
        <taxon>Endopterygota</taxon>
        <taxon>Diptera</taxon>
        <taxon>Nematocera</taxon>
        <taxon>Chironomoidea</taxon>
        <taxon>Ceratopogonidae</taxon>
        <taxon>Ceratopogoninae</taxon>
        <taxon>Culicoides</taxon>
        <taxon>Monoculicoides</taxon>
    </lineage>
</organism>
<keyword evidence="3" id="KW-0812">Transmembrane</keyword>
<dbReference type="EMBL" id="UFQT01000174">
    <property type="protein sequence ID" value="SSX21131.1"/>
    <property type="molecule type" value="Genomic_DNA"/>
</dbReference>
<proteinExistence type="predicted"/>
<dbReference type="CDD" id="cd00112">
    <property type="entry name" value="LDLa"/>
    <property type="match status" value="1"/>
</dbReference>
<dbReference type="PROSITE" id="PS01209">
    <property type="entry name" value="LDLRA_1"/>
    <property type="match status" value="1"/>
</dbReference>
<dbReference type="GO" id="GO:0017147">
    <property type="term" value="F:Wnt-protein binding"/>
    <property type="evidence" value="ECO:0007669"/>
    <property type="project" value="TreeGrafter"/>
</dbReference>
<evidence type="ECO:0000256" key="7">
    <source>
        <dbReference type="SAM" id="SignalP"/>
    </source>
</evidence>
<reference evidence="9" key="1">
    <citation type="submission" date="2018-07" db="EMBL/GenBank/DDBJ databases">
        <authorList>
            <person name="Quirk P.G."/>
            <person name="Krulwich T.A."/>
        </authorList>
    </citation>
    <scope>NUCLEOTIDE SEQUENCE</scope>
</reference>
<gene>
    <name evidence="9" type="primary">CSON003905</name>
</gene>
<evidence type="ECO:0000256" key="4">
    <source>
        <dbReference type="ARBA" id="ARBA00023157"/>
    </source>
</evidence>
<keyword evidence="7" id="KW-0732">Signal</keyword>
<comment type="subcellular location">
    <subcellularLocation>
        <location evidence="1">Cell membrane</location>
        <topology evidence="1">Single-pass type II membrane protein</topology>
    </subcellularLocation>
</comment>
<feature type="disulfide bond" evidence="5">
    <location>
        <begin position="321"/>
        <end position="359"/>
    </location>
</feature>
<dbReference type="SUPFAM" id="SSF63501">
    <property type="entry name" value="Frizzled cysteine-rich domain"/>
    <property type="match status" value="1"/>
</dbReference>
<dbReference type="Gene3D" id="1.10.2000.10">
    <property type="entry name" value="Frizzled cysteine-rich domain"/>
    <property type="match status" value="1"/>
</dbReference>
<feature type="disulfide bond" evidence="6">
    <location>
        <begin position="526"/>
        <end position="538"/>
    </location>
</feature>
<dbReference type="GO" id="GO:0035567">
    <property type="term" value="P:non-canonical Wnt signaling pathway"/>
    <property type="evidence" value="ECO:0007669"/>
    <property type="project" value="TreeGrafter"/>
</dbReference>
<keyword evidence="2" id="KW-0217">Developmental protein</keyword>
<dbReference type="GO" id="GO:0005886">
    <property type="term" value="C:plasma membrane"/>
    <property type="evidence" value="ECO:0007669"/>
    <property type="project" value="UniProtKB-SubCell"/>
</dbReference>
<dbReference type="SUPFAM" id="SSF57424">
    <property type="entry name" value="LDL receptor-like module"/>
    <property type="match status" value="1"/>
</dbReference>
<dbReference type="InterPro" id="IPR036790">
    <property type="entry name" value="Frizzled_dom_sf"/>
</dbReference>
<dbReference type="SMART" id="SM00063">
    <property type="entry name" value="FRI"/>
    <property type="match status" value="1"/>
</dbReference>
<dbReference type="GO" id="GO:0042813">
    <property type="term" value="F:Wnt receptor activity"/>
    <property type="evidence" value="ECO:0007669"/>
    <property type="project" value="TreeGrafter"/>
</dbReference>
<dbReference type="InterPro" id="IPR002172">
    <property type="entry name" value="LDrepeatLR_classA_rpt"/>
</dbReference>
<evidence type="ECO:0000256" key="3">
    <source>
        <dbReference type="ARBA" id="ARBA00022968"/>
    </source>
</evidence>
<dbReference type="Gene3D" id="4.10.400.10">
    <property type="entry name" value="Low-density Lipoprotein Receptor"/>
    <property type="match status" value="1"/>
</dbReference>
<feature type="signal peptide" evidence="7">
    <location>
        <begin position="1"/>
        <end position="17"/>
    </location>
</feature>
<accession>A0A336LVS3</accession>
<sequence>MLCGFLGVVVYFIVIASQPTNNTIGSEGRLTVDNELSIDFDSFNSNNHIDLDIDERVSTHLPPIINGHAGQQHPIQTVDFSSSNNKSRLIKTNVTNNNNNDDVLDILKEPIITTNFENNDLLAILIKKQPHTVEQTTVDTETPAIVTQLDESSTKSNLFETLKTTLNSPLFTSGVTEEKTTKPHTTKMKKVLSVSTSDNVKVGFTSGHQNNFGVPIEEDERVLKMLDEYQNGNKANKETSHSFATTTSNYRTRVSPTLPIINRYETTTQRLQVNNITDDGVCQSTSLSLCRGILHYDLTANNKPLTATEYQHFQYLIESKCSVRVAEFVCAVLEPECRPKRMGSLKPCKRICKAVLEPCAHIIASSEILTGTFDCDQYPDSNDRNECEDPSRRGKCYANEFKCLDQTCIPYQWNRPYLTITQDDRLINADNKKELDTSSDGDKYIPTAAEHINVVKKADGDDKYSSEDLEIQSRAASGRAVTPPNKTLKNFSDSREIMMTSDSEIDVKYSSTTRSIDTLTTSRTQCPEGQLRCLTGKCISVEQICDKVADCPDGADESMCVYKV</sequence>
<keyword evidence="4 6" id="KW-1015">Disulfide bond</keyword>
<evidence type="ECO:0000256" key="1">
    <source>
        <dbReference type="ARBA" id="ARBA00004401"/>
    </source>
</evidence>
<dbReference type="AlphaFoldDB" id="A0A336LVS3"/>
<dbReference type="InterPro" id="IPR020067">
    <property type="entry name" value="Frizzled_dom"/>
</dbReference>
<dbReference type="VEuPathDB" id="VectorBase:CSON003905"/>
<dbReference type="InterPro" id="IPR023415">
    <property type="entry name" value="LDLR_class-A_CS"/>
</dbReference>
<dbReference type="Pfam" id="PF01392">
    <property type="entry name" value="Fz"/>
    <property type="match status" value="1"/>
</dbReference>
<evidence type="ECO:0000259" key="8">
    <source>
        <dbReference type="PROSITE" id="PS50038"/>
    </source>
</evidence>
<feature type="domain" description="FZ" evidence="8">
    <location>
        <begin position="277"/>
        <end position="390"/>
    </location>
</feature>
<dbReference type="SMART" id="SM00192">
    <property type="entry name" value="LDLa"/>
    <property type="match status" value="1"/>
</dbReference>
<comment type="caution">
    <text evidence="5">Lacks conserved residue(s) required for the propagation of feature annotation.</text>
</comment>
<keyword evidence="3" id="KW-0735">Signal-anchor</keyword>
<evidence type="ECO:0000256" key="6">
    <source>
        <dbReference type="PROSITE-ProRule" id="PRU00124"/>
    </source>
</evidence>
<dbReference type="PROSITE" id="PS50038">
    <property type="entry name" value="FZ"/>
    <property type="match status" value="1"/>
</dbReference>
<protein>
    <submittedName>
        <fullName evidence="9">CSON003905 protein</fullName>
    </submittedName>
</protein>
<evidence type="ECO:0000256" key="5">
    <source>
        <dbReference type="PROSITE-ProRule" id="PRU00090"/>
    </source>
</evidence>
<evidence type="ECO:0000256" key="2">
    <source>
        <dbReference type="ARBA" id="ARBA00022473"/>
    </source>
</evidence>
<dbReference type="InterPro" id="IPR036055">
    <property type="entry name" value="LDL_receptor-like_sf"/>
</dbReference>